<reference evidence="2 3" key="1">
    <citation type="journal article" date="2019" name="Sci. Rep.">
        <title>Orb-weaving spider Araneus ventricosus genome elucidates the spidroin gene catalogue.</title>
        <authorList>
            <person name="Kono N."/>
            <person name="Nakamura H."/>
            <person name="Ohtoshi R."/>
            <person name="Moran D.A.P."/>
            <person name="Shinohara A."/>
            <person name="Yoshida Y."/>
            <person name="Fujiwara M."/>
            <person name="Mori M."/>
            <person name="Tomita M."/>
            <person name="Arakawa K."/>
        </authorList>
    </citation>
    <scope>NUCLEOTIDE SEQUENCE [LARGE SCALE GENOMIC DNA]</scope>
</reference>
<keyword evidence="1" id="KW-0472">Membrane</keyword>
<evidence type="ECO:0000313" key="2">
    <source>
        <dbReference type="EMBL" id="GBM20460.1"/>
    </source>
</evidence>
<sequence length="418" mass="48630">MSKSSEEFHPSLIPKQNSNCLNLDIRKFEWSIKNELMQKMRTESTYCESDTDENNNSNRRIDRILLDSRSSSEDEYLESDDQKDIKCDKNIENCKTLVCKFDNKVDLARNLAGNDRLPTWVKCFEIEAVEEEDTEKYEKVLNPIFRSDDHLPALDSGKERRDCSKSLTKVKKFGVNPFQIGILINKSDFLEHCRMVKNGSLKQCIENSGTSNHIEKERLEQYSKDLELTADEETYVDIVTSPATETKSGHTINEHERTSHVKFSSHENFTRKASDDDNQKTIDLSHSKSVSDLIQHFESNCGGNTHKKRDCSRSIKRNKKTNYSEINRNAETETEIQTQYKRDRLENDLLSCSMQKVNDSFVYNMSDRSKEESSVVRIVQQKDLPDSSVDNFSEFFALLEMFWFLVVMIVIFWHLIVI</sequence>
<name>A0A4Y2DUC7_ARAVE</name>
<gene>
    <name evidence="2" type="ORF">AVEN_5547_1</name>
</gene>
<dbReference type="AlphaFoldDB" id="A0A4Y2DUC7"/>
<dbReference type="OrthoDB" id="6429295at2759"/>
<evidence type="ECO:0000313" key="3">
    <source>
        <dbReference type="Proteomes" id="UP000499080"/>
    </source>
</evidence>
<accession>A0A4Y2DUC7</accession>
<dbReference type="Proteomes" id="UP000499080">
    <property type="component" value="Unassembled WGS sequence"/>
</dbReference>
<keyword evidence="3" id="KW-1185">Reference proteome</keyword>
<protein>
    <submittedName>
        <fullName evidence="2">Uncharacterized protein</fullName>
    </submittedName>
</protein>
<keyword evidence="1" id="KW-0812">Transmembrane</keyword>
<organism evidence="2 3">
    <name type="scientific">Araneus ventricosus</name>
    <name type="common">Orbweaver spider</name>
    <name type="synonym">Epeira ventricosa</name>
    <dbReference type="NCBI Taxonomy" id="182803"/>
    <lineage>
        <taxon>Eukaryota</taxon>
        <taxon>Metazoa</taxon>
        <taxon>Ecdysozoa</taxon>
        <taxon>Arthropoda</taxon>
        <taxon>Chelicerata</taxon>
        <taxon>Arachnida</taxon>
        <taxon>Araneae</taxon>
        <taxon>Araneomorphae</taxon>
        <taxon>Entelegynae</taxon>
        <taxon>Araneoidea</taxon>
        <taxon>Araneidae</taxon>
        <taxon>Araneus</taxon>
    </lineage>
</organism>
<dbReference type="EMBL" id="BGPR01000442">
    <property type="protein sequence ID" value="GBM20460.1"/>
    <property type="molecule type" value="Genomic_DNA"/>
</dbReference>
<keyword evidence="1" id="KW-1133">Transmembrane helix</keyword>
<comment type="caution">
    <text evidence="2">The sequence shown here is derived from an EMBL/GenBank/DDBJ whole genome shotgun (WGS) entry which is preliminary data.</text>
</comment>
<proteinExistence type="predicted"/>
<evidence type="ECO:0000256" key="1">
    <source>
        <dbReference type="SAM" id="Phobius"/>
    </source>
</evidence>
<feature type="transmembrane region" description="Helical" evidence="1">
    <location>
        <begin position="395"/>
        <end position="417"/>
    </location>
</feature>